<reference evidence="3" key="1">
    <citation type="journal article" date="2015" name="MBio">
        <title>Genome-Resolved Metagenomic Analysis Reveals Roles for Candidate Phyla and Other Microbial Community Members in Biogeochemical Transformations in Oil Reservoirs.</title>
        <authorList>
            <person name="Hu P."/>
            <person name="Tom L."/>
            <person name="Singh A."/>
            <person name="Thomas B.C."/>
            <person name="Baker B.J."/>
            <person name="Piceno Y.M."/>
            <person name="Andersen G.L."/>
            <person name="Banfield J.F."/>
        </authorList>
    </citation>
    <scope>NUCLEOTIDE SEQUENCE [LARGE SCALE GENOMIC DNA]</scope>
</reference>
<evidence type="ECO:0000313" key="2">
    <source>
        <dbReference type="EMBL" id="KUK86837.1"/>
    </source>
</evidence>
<keyword evidence="1" id="KW-0472">Membrane</keyword>
<sequence>MRKIFFITLISFLSLMVFSSELDFAKFLFEDGDYYRCLSELKRELFFCQDSQLKERIVNLIGVNYLFMGDLKLAEENFSKIKDLSEGYERNYLLTLFFQKKFKELKETKIDFEKNKDFELLSKLFLGEAKKEDFLNFSEELKEISENFFKIKKKNPYLALLFSTFLPGSGRFYSERNGDGVFSMTTILTPLLGSIYYKFINENKTFFIISASVAAIFYLGELYGSFNSAKIYYEKKVNRYFYEIKNNYSNTIFLPYYSF</sequence>
<dbReference type="AlphaFoldDB" id="A0A101I0L9"/>
<gene>
    <name evidence="2" type="ORF">XE03_1200</name>
</gene>
<feature type="transmembrane region" description="Helical" evidence="1">
    <location>
        <begin position="181"/>
        <end position="200"/>
    </location>
</feature>
<keyword evidence="1" id="KW-0812">Transmembrane</keyword>
<dbReference type="Proteomes" id="UP000053467">
    <property type="component" value="Unassembled WGS sequence"/>
</dbReference>
<comment type="caution">
    <text evidence="2">The sequence shown here is derived from an EMBL/GenBank/DDBJ whole genome shotgun (WGS) entry which is preliminary data.</text>
</comment>
<accession>A0A101I0L9</accession>
<name>A0A101I0L9_UNCT6</name>
<dbReference type="EMBL" id="LGGX01000011">
    <property type="protein sequence ID" value="KUK86837.1"/>
    <property type="molecule type" value="Genomic_DNA"/>
</dbReference>
<evidence type="ECO:0000313" key="3">
    <source>
        <dbReference type="Proteomes" id="UP000053467"/>
    </source>
</evidence>
<evidence type="ECO:0000256" key="1">
    <source>
        <dbReference type="SAM" id="Phobius"/>
    </source>
</evidence>
<keyword evidence="1" id="KW-1133">Transmembrane helix</keyword>
<feature type="transmembrane region" description="Helical" evidence="1">
    <location>
        <begin position="206"/>
        <end position="226"/>
    </location>
</feature>
<proteinExistence type="predicted"/>
<protein>
    <submittedName>
        <fullName evidence="2">Uncharacterized protein</fullName>
    </submittedName>
</protein>
<organism evidence="2 3">
    <name type="scientific">candidate division TA06 bacterium 34_109</name>
    <dbReference type="NCBI Taxonomy" id="1635277"/>
    <lineage>
        <taxon>Bacteria</taxon>
        <taxon>Bacteria division TA06</taxon>
    </lineage>
</organism>